<name>A0A2G8RNF1_9APHY</name>
<comment type="caution">
    <text evidence="2">The sequence shown here is derived from an EMBL/GenBank/DDBJ whole genome shotgun (WGS) entry which is preliminary data.</text>
</comment>
<sequence length="418" mass="45485">MNSSAFYSSIYTATDIDLYSSSSDSYDATQPYPLYADYSSGLYEDPSSSAEDSPGQYAGLGPYSDADQALFEEFLIAEVASISPSSSCTVVPMQSPPSYSSESASNPLHYIEPLAGSQVYSYATSSPRSNLSPSFEKAFPELRASRISLTTYPSLQPVCDLQEEYSITATSVPNHAYQRMNCPIRSSCSYPSPSPEPSPHTSSGVIASSLQGIPSHTGPSHPLPEPTVSCISPDLICPSKHCAYDLEDDHPTNGSFRSSGPSRRATRHGSPYTPYPTPSPEPSPRTSSTVFACQRRNTPARTAAPVSSNTWQCPHCPYVQRNRRSPDLKRHIKTHTRDADVADWVCCGVPVLNAIELGVPAATVREARAFNFDGTLMLAGCRKAFSRRDALIRHLQREKGKCFGDAQSLYQRGNRESC</sequence>
<organism evidence="2 3">
    <name type="scientific">Ganoderma sinense ZZ0214-1</name>
    <dbReference type="NCBI Taxonomy" id="1077348"/>
    <lineage>
        <taxon>Eukaryota</taxon>
        <taxon>Fungi</taxon>
        <taxon>Dikarya</taxon>
        <taxon>Basidiomycota</taxon>
        <taxon>Agaricomycotina</taxon>
        <taxon>Agaricomycetes</taxon>
        <taxon>Polyporales</taxon>
        <taxon>Polyporaceae</taxon>
        <taxon>Ganoderma</taxon>
    </lineage>
</organism>
<reference evidence="2 3" key="1">
    <citation type="journal article" date="2015" name="Sci. Rep.">
        <title>Chromosome-level genome map provides insights into diverse defense mechanisms in the medicinal fungus Ganoderma sinense.</title>
        <authorList>
            <person name="Zhu Y."/>
            <person name="Xu J."/>
            <person name="Sun C."/>
            <person name="Zhou S."/>
            <person name="Xu H."/>
            <person name="Nelson D.R."/>
            <person name="Qian J."/>
            <person name="Song J."/>
            <person name="Luo H."/>
            <person name="Xiang L."/>
            <person name="Li Y."/>
            <person name="Xu Z."/>
            <person name="Ji A."/>
            <person name="Wang L."/>
            <person name="Lu S."/>
            <person name="Hayward A."/>
            <person name="Sun W."/>
            <person name="Li X."/>
            <person name="Schwartz D.C."/>
            <person name="Wang Y."/>
            <person name="Chen S."/>
        </authorList>
    </citation>
    <scope>NUCLEOTIDE SEQUENCE [LARGE SCALE GENOMIC DNA]</scope>
    <source>
        <strain evidence="2 3">ZZ0214-1</strain>
    </source>
</reference>
<evidence type="ECO:0000313" key="3">
    <source>
        <dbReference type="Proteomes" id="UP000230002"/>
    </source>
</evidence>
<dbReference type="OrthoDB" id="8922241at2759"/>
<feature type="compositionally biased region" description="Polar residues" evidence="1">
    <location>
        <begin position="204"/>
        <end position="218"/>
    </location>
</feature>
<feature type="compositionally biased region" description="Pro residues" evidence="1">
    <location>
        <begin position="273"/>
        <end position="283"/>
    </location>
</feature>
<accession>A0A2G8RNF1</accession>
<dbReference type="Proteomes" id="UP000230002">
    <property type="component" value="Unassembled WGS sequence"/>
</dbReference>
<dbReference type="EMBL" id="AYKW01000068">
    <property type="protein sequence ID" value="PIL23044.1"/>
    <property type="molecule type" value="Genomic_DNA"/>
</dbReference>
<evidence type="ECO:0000256" key="1">
    <source>
        <dbReference type="SAM" id="MobiDB-lite"/>
    </source>
</evidence>
<dbReference type="AlphaFoldDB" id="A0A2G8RNF1"/>
<gene>
    <name evidence="2" type="ORF">GSI_14351</name>
</gene>
<dbReference type="Gene3D" id="3.30.160.60">
    <property type="entry name" value="Classic Zinc Finger"/>
    <property type="match status" value="1"/>
</dbReference>
<feature type="region of interest" description="Disordered" evidence="1">
    <location>
        <begin position="248"/>
        <end position="288"/>
    </location>
</feature>
<keyword evidence="3" id="KW-1185">Reference proteome</keyword>
<feature type="region of interest" description="Disordered" evidence="1">
    <location>
        <begin position="188"/>
        <end position="225"/>
    </location>
</feature>
<evidence type="ECO:0000313" key="2">
    <source>
        <dbReference type="EMBL" id="PIL23044.1"/>
    </source>
</evidence>
<protein>
    <submittedName>
        <fullName evidence="2">Uncharacterized protein</fullName>
    </submittedName>
</protein>
<proteinExistence type="predicted"/>
<feature type="compositionally biased region" description="Polar residues" evidence="1">
    <location>
        <begin position="252"/>
        <end position="261"/>
    </location>
</feature>